<evidence type="ECO:0000313" key="1">
    <source>
        <dbReference type="EMBL" id="TFF36889.1"/>
    </source>
</evidence>
<dbReference type="Proteomes" id="UP000297540">
    <property type="component" value="Unassembled WGS sequence"/>
</dbReference>
<dbReference type="OrthoDB" id="1494494at2"/>
<accession>A0A4Y8SCY0</accession>
<reference evidence="1 2" key="1">
    <citation type="journal article" date="2017" name="Int. J. Syst. Evol. Microbiol.">
        <title>Mucilaginibacterpsychrotolerans sp. nov., isolated from peatlands.</title>
        <authorList>
            <person name="Deng Y."/>
            <person name="Shen L."/>
            <person name="Xu B."/>
            <person name="Liu Y."/>
            <person name="Gu Z."/>
            <person name="Liu H."/>
            <person name="Zhou Y."/>
        </authorList>
    </citation>
    <scope>NUCLEOTIDE SEQUENCE [LARGE SCALE GENOMIC DNA]</scope>
    <source>
        <strain evidence="1 2">NH7-4</strain>
    </source>
</reference>
<sequence length="173" mass="20449">MKLYFLIIFTCLTYFAQAQKDDDIWKTWNKNYPKEDIPTMLKKEREYAISVEKNPNEAPDYLRRASYRFKASFLGKAKPVDAETIESMQWVLKFTGRDPSVIIGLIDSVVLMKVGAEEIWMPIQRQLLPQLREEVLIGEEVTLYCLFLNHHTNKNKLFNNFLISEFIPEKDEY</sequence>
<proteinExistence type="predicted"/>
<evidence type="ECO:0000313" key="2">
    <source>
        <dbReference type="Proteomes" id="UP000297540"/>
    </source>
</evidence>
<dbReference type="EMBL" id="SOZE01000013">
    <property type="protein sequence ID" value="TFF36889.1"/>
    <property type="molecule type" value="Genomic_DNA"/>
</dbReference>
<keyword evidence="2" id="KW-1185">Reference proteome</keyword>
<name>A0A4Y8SCY0_9SPHI</name>
<organism evidence="1 2">
    <name type="scientific">Mucilaginibacter psychrotolerans</name>
    <dbReference type="NCBI Taxonomy" id="1524096"/>
    <lineage>
        <taxon>Bacteria</taxon>
        <taxon>Pseudomonadati</taxon>
        <taxon>Bacteroidota</taxon>
        <taxon>Sphingobacteriia</taxon>
        <taxon>Sphingobacteriales</taxon>
        <taxon>Sphingobacteriaceae</taxon>
        <taxon>Mucilaginibacter</taxon>
    </lineage>
</organism>
<dbReference type="AlphaFoldDB" id="A0A4Y8SCY0"/>
<comment type="caution">
    <text evidence="1">The sequence shown here is derived from an EMBL/GenBank/DDBJ whole genome shotgun (WGS) entry which is preliminary data.</text>
</comment>
<gene>
    <name evidence="1" type="ORF">E2R66_14090</name>
</gene>
<protein>
    <submittedName>
        <fullName evidence="1">Uncharacterized protein</fullName>
    </submittedName>
</protein>
<dbReference type="RefSeq" id="WP_133231781.1">
    <property type="nucleotide sequence ID" value="NZ_SOZE01000013.1"/>
</dbReference>